<evidence type="ECO:0008006" key="3">
    <source>
        <dbReference type="Google" id="ProtNLM"/>
    </source>
</evidence>
<comment type="caution">
    <text evidence="1">The sequence shown here is derived from an EMBL/GenBank/DDBJ whole genome shotgun (WGS) entry which is preliminary data.</text>
</comment>
<reference evidence="1 2" key="1">
    <citation type="submission" date="2020-10" db="EMBL/GenBank/DDBJ databases">
        <title>ChiBAC.</title>
        <authorList>
            <person name="Zenner C."/>
            <person name="Hitch T.C.A."/>
            <person name="Clavel T."/>
        </authorList>
    </citation>
    <scope>NUCLEOTIDE SEQUENCE [LARGE SCALE GENOMIC DNA]</scope>
    <source>
        <strain evidence="1 2">DSM 109015</strain>
    </source>
</reference>
<evidence type="ECO:0000313" key="2">
    <source>
        <dbReference type="Proteomes" id="UP000768567"/>
    </source>
</evidence>
<keyword evidence="2" id="KW-1185">Reference proteome</keyword>
<dbReference type="Proteomes" id="UP000768567">
    <property type="component" value="Unassembled WGS sequence"/>
</dbReference>
<proteinExistence type="predicted"/>
<protein>
    <recommendedName>
        <fullName evidence="3">Glycosyltransferase family 1 protein</fullName>
    </recommendedName>
</protein>
<evidence type="ECO:0000313" key="1">
    <source>
        <dbReference type="EMBL" id="MBE5037715.1"/>
    </source>
</evidence>
<organism evidence="1 2">
    <name type="scientific">Gemmiger gallinarum</name>
    <dbReference type="NCBI Taxonomy" id="2779354"/>
    <lineage>
        <taxon>Bacteria</taxon>
        <taxon>Bacillati</taxon>
        <taxon>Bacillota</taxon>
        <taxon>Clostridia</taxon>
        <taxon>Eubacteriales</taxon>
        <taxon>Gemmiger</taxon>
    </lineage>
</organism>
<sequence>MKILLLNNNFYGSYVSNQYFYSELVDACQELGVACIFVSRLEDAIAAIERQDISFSLCLGVFPYRLEGTPLYDLYNLPHYQWLSDNPLKFHLDHHSVNITYIFIDKQFSDIAGTLQQNPLILPLGYSKKKKQPFSSKKVNAILFPGQIRNLQSIRQQIKKSVYRKEILDFIETYNYDTSYIQKLQTFTQGFSADKKIEIFRLTNSYLRTNKRIQAINSIHTLPVYIAGENYENPEIPENKNIRFIGKYDYFEIEKQMNRYRYVLNIDPNYHATIHERISRGINAGSISISNWNDVVNPDGGFSMAFRFDGTIPIDELIERATSDLSELHRQQSGFIRELSWKDSLERILYDFTQNKRGRLD</sequence>
<name>A0ABR9R3I5_9FIRM</name>
<accession>A0ABR9R3I5</accession>
<gene>
    <name evidence="1" type="ORF">INF35_07950</name>
</gene>
<dbReference type="EMBL" id="JADCKC010000002">
    <property type="protein sequence ID" value="MBE5037715.1"/>
    <property type="molecule type" value="Genomic_DNA"/>
</dbReference>
<dbReference type="RefSeq" id="WP_193501265.1">
    <property type="nucleotide sequence ID" value="NZ_JADCKC010000002.1"/>
</dbReference>